<proteinExistence type="predicted"/>
<accession>A0A4Y1RMB9</accession>
<reference evidence="2" key="1">
    <citation type="journal article" date="2019" name="Science">
        <title>Mutation of a bHLH transcription factor allowed almond domestication.</title>
        <authorList>
            <person name="Sanchez-Perez R."/>
            <person name="Pavan S."/>
            <person name="Mazzeo R."/>
            <person name="Moldovan C."/>
            <person name="Aiese Cigliano R."/>
            <person name="Del Cueto J."/>
            <person name="Ricciardi F."/>
            <person name="Lotti C."/>
            <person name="Ricciardi L."/>
            <person name="Dicenta F."/>
            <person name="Lopez-Marques R.L."/>
            <person name="Lindberg Moller B."/>
        </authorList>
    </citation>
    <scope>NUCLEOTIDE SEQUENCE</scope>
</reference>
<organism evidence="2">
    <name type="scientific">Prunus dulcis</name>
    <name type="common">Almond</name>
    <name type="synonym">Amygdalus dulcis</name>
    <dbReference type="NCBI Taxonomy" id="3755"/>
    <lineage>
        <taxon>Eukaryota</taxon>
        <taxon>Viridiplantae</taxon>
        <taxon>Streptophyta</taxon>
        <taxon>Embryophyta</taxon>
        <taxon>Tracheophyta</taxon>
        <taxon>Spermatophyta</taxon>
        <taxon>Magnoliopsida</taxon>
        <taxon>eudicotyledons</taxon>
        <taxon>Gunneridae</taxon>
        <taxon>Pentapetalae</taxon>
        <taxon>rosids</taxon>
        <taxon>fabids</taxon>
        <taxon>Rosales</taxon>
        <taxon>Rosaceae</taxon>
        <taxon>Amygdaloideae</taxon>
        <taxon>Amygdaleae</taxon>
        <taxon>Prunus</taxon>
    </lineage>
</organism>
<name>A0A4Y1RMB9_PRUDU</name>
<gene>
    <name evidence="2" type="ORF">Prudu_016713</name>
</gene>
<evidence type="ECO:0000256" key="1">
    <source>
        <dbReference type="SAM" id="Phobius"/>
    </source>
</evidence>
<sequence>MKVSLQYLMFTRPDIAFVVNTVCQFMHSPTYVHFGLIKRILKYLQGTLQFGVTFSLGTMIRLAIPIPANPLLVMLCFLVPIRSLSPPRSKPLSLATLQKPNIEHLHTVLRKSHGLGKSCEKDHIEQNHEKGLAAATKKEGEKRNGTRIEEISWEFFKYMLLLSLVYVPSYVTVYGCGCGIILTTNNDFASLW</sequence>
<dbReference type="PANTHER" id="PTHR11439:SF524">
    <property type="entry name" value="RNA-DIRECTED DNA POLYMERASE, PROTEIN KINASE RLK-PELLE-DLSV FAMILY"/>
    <property type="match status" value="1"/>
</dbReference>
<dbReference type="AlphaFoldDB" id="A0A4Y1RMB9"/>
<keyword evidence="1" id="KW-0472">Membrane</keyword>
<keyword evidence="1" id="KW-0812">Transmembrane</keyword>
<dbReference type="EMBL" id="AP019302">
    <property type="protein sequence ID" value="BBH05349.1"/>
    <property type="molecule type" value="Genomic_DNA"/>
</dbReference>
<dbReference type="PANTHER" id="PTHR11439">
    <property type="entry name" value="GAG-POL-RELATED RETROTRANSPOSON"/>
    <property type="match status" value="1"/>
</dbReference>
<evidence type="ECO:0000313" key="2">
    <source>
        <dbReference type="EMBL" id="BBH05349.1"/>
    </source>
</evidence>
<feature type="transmembrane region" description="Helical" evidence="1">
    <location>
        <begin position="158"/>
        <end position="182"/>
    </location>
</feature>
<keyword evidence="1" id="KW-1133">Transmembrane helix</keyword>
<protein>
    <submittedName>
        <fullName evidence="2">Transposable element protein</fullName>
    </submittedName>
</protein>